<evidence type="ECO:0000256" key="2">
    <source>
        <dbReference type="ARBA" id="ARBA00023125"/>
    </source>
</evidence>
<feature type="domain" description="HTH marR-type" evidence="4">
    <location>
        <begin position="8"/>
        <end position="144"/>
    </location>
</feature>
<dbReference type="GO" id="GO:0003677">
    <property type="term" value="F:DNA binding"/>
    <property type="evidence" value="ECO:0007669"/>
    <property type="project" value="UniProtKB-KW"/>
</dbReference>
<reference evidence="5 6" key="1">
    <citation type="submission" date="2019-09" db="EMBL/GenBank/DDBJ databases">
        <title>FDA dAtabase for Regulatory Grade micrObial Sequences (FDA-ARGOS): Supporting development and validation of Infectious Disease Dx tests.</title>
        <authorList>
            <person name="Sciortino C."/>
            <person name="Tallon L."/>
            <person name="Sadzewicz L."/>
            <person name="Vavikolanu K."/>
            <person name="Mehta A."/>
            <person name="Aluvathingal J."/>
            <person name="Nadendla S."/>
            <person name="Nandy P."/>
            <person name="Geyer C."/>
            <person name="Yan Y."/>
            <person name="Sichtig H."/>
        </authorList>
    </citation>
    <scope>NUCLEOTIDE SEQUENCE [LARGE SCALE GENOMIC DNA]</scope>
    <source>
        <strain evidence="5 6">FDAARGOS_664</strain>
    </source>
</reference>
<accession>A0A5P2HCE2</accession>
<dbReference type="GO" id="GO:0003700">
    <property type="term" value="F:DNA-binding transcription factor activity"/>
    <property type="evidence" value="ECO:0007669"/>
    <property type="project" value="InterPro"/>
</dbReference>
<dbReference type="RefSeq" id="WP_150375104.1">
    <property type="nucleotide sequence ID" value="NZ_CP044067.1"/>
</dbReference>
<dbReference type="PANTHER" id="PTHR42756">
    <property type="entry name" value="TRANSCRIPTIONAL REGULATOR, MARR"/>
    <property type="match status" value="1"/>
</dbReference>
<keyword evidence="3" id="KW-0804">Transcription</keyword>
<keyword evidence="2" id="KW-0238">DNA-binding</keyword>
<dbReference type="Pfam" id="PF01047">
    <property type="entry name" value="MarR"/>
    <property type="match status" value="1"/>
</dbReference>
<evidence type="ECO:0000256" key="1">
    <source>
        <dbReference type="ARBA" id="ARBA00023015"/>
    </source>
</evidence>
<dbReference type="PANTHER" id="PTHR42756:SF1">
    <property type="entry name" value="TRANSCRIPTIONAL REPRESSOR OF EMRAB OPERON"/>
    <property type="match status" value="1"/>
</dbReference>
<evidence type="ECO:0000256" key="3">
    <source>
        <dbReference type="ARBA" id="ARBA00023163"/>
    </source>
</evidence>
<gene>
    <name evidence="5" type="ORF">FOB72_23605</name>
</gene>
<dbReference type="PROSITE" id="PS50995">
    <property type="entry name" value="HTH_MARR_2"/>
    <property type="match status" value="1"/>
</dbReference>
<dbReference type="AlphaFoldDB" id="A0A5P2HCE2"/>
<evidence type="ECO:0000259" key="4">
    <source>
        <dbReference type="PROSITE" id="PS50995"/>
    </source>
</evidence>
<dbReference type="SMART" id="SM00347">
    <property type="entry name" value="HTH_MARR"/>
    <property type="match status" value="1"/>
</dbReference>
<organism evidence="5 6">
    <name type="scientific">Cupriavidus pauculus</name>
    <dbReference type="NCBI Taxonomy" id="82633"/>
    <lineage>
        <taxon>Bacteria</taxon>
        <taxon>Pseudomonadati</taxon>
        <taxon>Pseudomonadota</taxon>
        <taxon>Betaproteobacteria</taxon>
        <taxon>Burkholderiales</taxon>
        <taxon>Burkholderiaceae</taxon>
        <taxon>Cupriavidus</taxon>
    </lineage>
</organism>
<dbReference type="SUPFAM" id="SSF46785">
    <property type="entry name" value="Winged helix' DNA-binding domain"/>
    <property type="match status" value="1"/>
</dbReference>
<name>A0A5P2HCE2_9BURK</name>
<evidence type="ECO:0000313" key="6">
    <source>
        <dbReference type="Proteomes" id="UP000322822"/>
    </source>
</evidence>
<dbReference type="PRINTS" id="PR00598">
    <property type="entry name" value="HTHMARR"/>
</dbReference>
<dbReference type="Gene3D" id="1.10.10.10">
    <property type="entry name" value="Winged helix-like DNA-binding domain superfamily/Winged helix DNA-binding domain"/>
    <property type="match status" value="1"/>
</dbReference>
<dbReference type="InterPro" id="IPR036388">
    <property type="entry name" value="WH-like_DNA-bd_sf"/>
</dbReference>
<dbReference type="Proteomes" id="UP000322822">
    <property type="component" value="Chromosome 2"/>
</dbReference>
<proteinExistence type="predicted"/>
<dbReference type="InterPro" id="IPR036390">
    <property type="entry name" value="WH_DNA-bd_sf"/>
</dbReference>
<evidence type="ECO:0000313" key="5">
    <source>
        <dbReference type="EMBL" id="QET05045.1"/>
    </source>
</evidence>
<protein>
    <submittedName>
        <fullName evidence="5">MarR family transcriptional regulator</fullName>
    </submittedName>
</protein>
<dbReference type="OrthoDB" id="6195716at2"/>
<sequence length="150" mass="17128">MKHYTRKNYELTESIGFLLNKARNGLLMEVDAALRPLEITGQQMGILLALARGEVTTPLEISKALGIDTGLTTRMLDKLESKEMVRRQRSEEDRRVVHVLLTRKGTEVAKRIPDVTPDVLNQRLQDFTTEEFNEFLRLLRKFSGDEDVAG</sequence>
<dbReference type="EMBL" id="CP044067">
    <property type="protein sequence ID" value="QET05045.1"/>
    <property type="molecule type" value="Genomic_DNA"/>
</dbReference>
<keyword evidence="1" id="KW-0805">Transcription regulation</keyword>
<dbReference type="InterPro" id="IPR000835">
    <property type="entry name" value="HTH_MarR-typ"/>
</dbReference>